<feature type="coiled-coil region" evidence="2">
    <location>
        <begin position="95"/>
        <end position="148"/>
    </location>
</feature>
<dbReference type="EMBL" id="JAGFNZ010000002">
    <property type="protein sequence ID" value="MBW7572319.1"/>
    <property type="molecule type" value="Genomic_DNA"/>
</dbReference>
<evidence type="ECO:0000313" key="7">
    <source>
        <dbReference type="EMBL" id="MBW7572319.1"/>
    </source>
</evidence>
<evidence type="ECO:0000256" key="1">
    <source>
        <dbReference type="ARBA" id="ARBA00009477"/>
    </source>
</evidence>
<gene>
    <name evidence="7" type="ORF">J5W02_05780</name>
</gene>
<feature type="signal peptide" evidence="3">
    <location>
        <begin position="1"/>
        <end position="22"/>
    </location>
</feature>
<protein>
    <submittedName>
        <fullName evidence="7">Efflux RND transporter periplasmic adaptor subunit</fullName>
    </submittedName>
</protein>
<dbReference type="PANTHER" id="PTHR30469:SF38">
    <property type="entry name" value="HLYD FAMILY SECRETION PROTEIN"/>
    <property type="match status" value="1"/>
</dbReference>
<evidence type="ECO:0000259" key="6">
    <source>
        <dbReference type="Pfam" id="PF25989"/>
    </source>
</evidence>
<dbReference type="Gene3D" id="2.40.30.170">
    <property type="match status" value="1"/>
</dbReference>
<dbReference type="InterPro" id="IPR058625">
    <property type="entry name" value="MdtA-like_BSH"/>
</dbReference>
<dbReference type="RefSeq" id="WP_219964727.1">
    <property type="nucleotide sequence ID" value="NZ_JAGFNZ010000002.1"/>
</dbReference>
<reference evidence="7 8" key="1">
    <citation type="submission" date="2021-03" db="EMBL/GenBank/DDBJ databases">
        <title>Caproiciproducens sp. nov. isolated from feces of cow.</title>
        <authorList>
            <person name="Choi J.-Y."/>
        </authorList>
    </citation>
    <scope>NUCLEOTIDE SEQUENCE [LARGE SCALE GENOMIC DNA]</scope>
    <source>
        <strain evidence="7 8">AGMB10547</strain>
    </source>
</reference>
<dbReference type="Pfam" id="PF25954">
    <property type="entry name" value="Beta-barrel_RND_2"/>
    <property type="match status" value="1"/>
</dbReference>
<feature type="domain" description="Multidrug resistance protein MdtA-like barrel-sandwich hybrid" evidence="4">
    <location>
        <begin position="57"/>
        <end position="293"/>
    </location>
</feature>
<evidence type="ECO:0000313" key="8">
    <source>
        <dbReference type="Proteomes" id="UP000719942"/>
    </source>
</evidence>
<dbReference type="Gene3D" id="2.40.420.20">
    <property type="match status" value="1"/>
</dbReference>
<comment type="caution">
    <text evidence="7">The sequence shown here is derived from an EMBL/GenBank/DDBJ whole genome shotgun (WGS) entry which is preliminary data.</text>
</comment>
<dbReference type="Gene3D" id="1.10.287.470">
    <property type="entry name" value="Helix hairpin bin"/>
    <property type="match status" value="2"/>
</dbReference>
<evidence type="ECO:0000259" key="5">
    <source>
        <dbReference type="Pfam" id="PF25954"/>
    </source>
</evidence>
<dbReference type="Pfam" id="PF25917">
    <property type="entry name" value="BSH_RND"/>
    <property type="match status" value="1"/>
</dbReference>
<dbReference type="Proteomes" id="UP000719942">
    <property type="component" value="Unassembled WGS sequence"/>
</dbReference>
<feature type="chain" id="PRO_5046308309" evidence="3">
    <location>
        <begin position="23"/>
        <end position="456"/>
    </location>
</feature>
<keyword evidence="8" id="KW-1185">Reference proteome</keyword>
<evidence type="ECO:0000256" key="3">
    <source>
        <dbReference type="SAM" id="SignalP"/>
    </source>
</evidence>
<keyword evidence="3" id="KW-0732">Signal</keyword>
<feature type="domain" description="YknX-like C-terminal permuted SH3-like" evidence="6">
    <location>
        <begin position="386"/>
        <end position="447"/>
    </location>
</feature>
<proteinExistence type="inferred from homology"/>
<dbReference type="InterPro" id="IPR006143">
    <property type="entry name" value="RND_pump_MFP"/>
</dbReference>
<dbReference type="InterPro" id="IPR058792">
    <property type="entry name" value="Beta-barrel_RND_2"/>
</dbReference>
<dbReference type="InterPro" id="IPR058637">
    <property type="entry name" value="YknX-like_C"/>
</dbReference>
<feature type="domain" description="CusB-like beta-barrel" evidence="5">
    <location>
        <begin position="306"/>
        <end position="377"/>
    </location>
</feature>
<dbReference type="SUPFAM" id="SSF111369">
    <property type="entry name" value="HlyD-like secretion proteins"/>
    <property type="match status" value="2"/>
</dbReference>
<accession>A0ABS7DLZ1</accession>
<organism evidence="7 8">
    <name type="scientific">Caproiciproducens faecalis</name>
    <dbReference type="NCBI Taxonomy" id="2820301"/>
    <lineage>
        <taxon>Bacteria</taxon>
        <taxon>Bacillati</taxon>
        <taxon>Bacillota</taxon>
        <taxon>Clostridia</taxon>
        <taxon>Eubacteriales</taxon>
        <taxon>Acutalibacteraceae</taxon>
        <taxon>Caproiciproducens</taxon>
    </lineage>
</organism>
<keyword evidence="2" id="KW-0175">Coiled coil</keyword>
<dbReference type="Pfam" id="PF25989">
    <property type="entry name" value="YknX_C"/>
    <property type="match status" value="1"/>
</dbReference>
<sequence>MKKLICAFLSVIMLLVPLTSCSGSDGTVSVTTAKVKNTNTLVTADYYSSIHSSDTTAVISTVTAKVVSVNVKLGQHVSAGDVLMQLDTSDAQLALKQAQAGLDNANAAAEKINSAATQQALQQASQTLAAAKNEAHDATANYNAVKAQYNKNLTVAPAQAAYDKAQGDYNKVKLMFSTGAASQFDLTNAQNALTSAAAQLQMAKDSALNALNAAATRQKNAQNVLASAQQNDTLTQQTLNPQNQASAKAAVDAAQVAVDTAQKRIDDSLVKAPIDGTVGVVNVKKGDLSAPQTPAFQIVGGSYMTITVNVTESLVDRLTQGQKATVFLSASGRQVEGTVSEIASMALPQTGMFPVKLTVADNGKLRDGMQAAVHFNETGVPGTVLVPVRSVLNQDGKSVVYAVRSGKAAQVEVTVSDTQGAYDAVKGLNDGDEVVVQGIKKVKDGSSLHIVSNING</sequence>
<dbReference type="Gene3D" id="2.40.50.100">
    <property type="match status" value="2"/>
</dbReference>
<dbReference type="PANTHER" id="PTHR30469">
    <property type="entry name" value="MULTIDRUG RESISTANCE PROTEIN MDTA"/>
    <property type="match status" value="1"/>
</dbReference>
<name>A0ABS7DLZ1_9FIRM</name>
<evidence type="ECO:0000259" key="4">
    <source>
        <dbReference type="Pfam" id="PF25917"/>
    </source>
</evidence>
<comment type="similarity">
    <text evidence="1">Belongs to the membrane fusion protein (MFP) (TC 8.A.1) family.</text>
</comment>
<evidence type="ECO:0000256" key="2">
    <source>
        <dbReference type="SAM" id="Coils"/>
    </source>
</evidence>
<dbReference type="NCBIfam" id="TIGR01730">
    <property type="entry name" value="RND_mfp"/>
    <property type="match status" value="1"/>
</dbReference>